<evidence type="ECO:0000313" key="7">
    <source>
        <dbReference type="EMBL" id="BCK77198.1"/>
    </source>
</evidence>
<evidence type="ECO:0000256" key="4">
    <source>
        <dbReference type="ARBA" id="ARBA00023163"/>
    </source>
</evidence>
<protein>
    <recommendedName>
        <fullName evidence="6">Ner winged helix-turn-helix DNA-binding domain-containing protein</fullName>
    </recommendedName>
</protein>
<dbReference type="Pfam" id="PF13693">
    <property type="entry name" value="HTH_35"/>
    <property type="match status" value="1"/>
</dbReference>
<sequence length="101" mass="11136">MARKPCGMHPEDIKAEIRKRYGSLSSVSEQIGMGKNAISNIISRPDYSIAGEKKVAELLEREPYDVWPDRYHADGSPVSRVADRTPTRKVPADLRAKGAAA</sequence>
<accession>A0AB33IJK1</accession>
<name>A0AB33IJK1_ACEAC</name>
<dbReference type="Proteomes" id="UP000516424">
    <property type="component" value="Chromosome"/>
</dbReference>
<dbReference type="AlphaFoldDB" id="A0AB33IJK1"/>
<feature type="compositionally biased region" description="Basic and acidic residues" evidence="5">
    <location>
        <begin position="81"/>
        <end position="101"/>
    </location>
</feature>
<dbReference type="GO" id="GO:0003677">
    <property type="term" value="F:DNA binding"/>
    <property type="evidence" value="ECO:0007669"/>
    <property type="project" value="UniProtKB-KW"/>
</dbReference>
<dbReference type="SUPFAM" id="SSF47413">
    <property type="entry name" value="lambda repressor-like DNA-binding domains"/>
    <property type="match status" value="1"/>
</dbReference>
<keyword evidence="8" id="KW-1185">Reference proteome</keyword>
<feature type="region of interest" description="Disordered" evidence="5">
    <location>
        <begin position="72"/>
        <end position="101"/>
    </location>
</feature>
<evidence type="ECO:0000256" key="2">
    <source>
        <dbReference type="ARBA" id="ARBA00023015"/>
    </source>
</evidence>
<gene>
    <name evidence="7" type="ORF">EMQ_2804</name>
</gene>
<evidence type="ECO:0000256" key="3">
    <source>
        <dbReference type="ARBA" id="ARBA00023125"/>
    </source>
</evidence>
<dbReference type="InterPro" id="IPR010982">
    <property type="entry name" value="Lambda_DNA-bd_dom_sf"/>
</dbReference>
<dbReference type="InterPro" id="IPR038722">
    <property type="entry name" value="Ner_HTH_dom"/>
</dbReference>
<dbReference type="EMBL" id="AP023410">
    <property type="protein sequence ID" value="BCK77198.1"/>
    <property type="molecule type" value="Genomic_DNA"/>
</dbReference>
<dbReference type="Gene3D" id="1.10.260.40">
    <property type="entry name" value="lambda repressor-like DNA-binding domains"/>
    <property type="match status" value="1"/>
</dbReference>
<reference evidence="7 8" key="1">
    <citation type="journal article" date="2011" name="Microbiology">
        <title>Transcriptome response to different carbon sources in Acetobacter aceti.</title>
        <authorList>
            <person name="Sakurai K."/>
            <person name="Arai H."/>
            <person name="Ishii M."/>
            <person name="Igarashi Y."/>
        </authorList>
    </citation>
    <scope>NUCLEOTIDE SEQUENCE [LARGE SCALE GENOMIC DNA]</scope>
    <source>
        <strain evidence="7 8">NBRC 14818</strain>
    </source>
</reference>
<evidence type="ECO:0000259" key="6">
    <source>
        <dbReference type="Pfam" id="PF13693"/>
    </source>
</evidence>
<keyword evidence="4" id="KW-0804">Transcription</keyword>
<keyword evidence="3" id="KW-0238">DNA-binding</keyword>
<keyword evidence="2" id="KW-0805">Transcription regulation</keyword>
<evidence type="ECO:0000313" key="8">
    <source>
        <dbReference type="Proteomes" id="UP000516424"/>
    </source>
</evidence>
<evidence type="ECO:0000256" key="5">
    <source>
        <dbReference type="SAM" id="MobiDB-lite"/>
    </source>
</evidence>
<dbReference type="RefSeq" id="WP_010667961.1">
    <property type="nucleotide sequence ID" value="NZ_AP023410.1"/>
</dbReference>
<evidence type="ECO:0000256" key="1">
    <source>
        <dbReference type="ARBA" id="ARBA00006157"/>
    </source>
</evidence>
<feature type="domain" description="Ner winged helix-turn-helix DNA-binding" evidence="6">
    <location>
        <begin position="8"/>
        <end position="80"/>
    </location>
</feature>
<organism evidence="7 8">
    <name type="scientific">Acetobacter aceti NBRC 14818</name>
    <dbReference type="NCBI Taxonomy" id="887700"/>
    <lineage>
        <taxon>Bacteria</taxon>
        <taxon>Pseudomonadati</taxon>
        <taxon>Pseudomonadota</taxon>
        <taxon>Alphaproteobacteria</taxon>
        <taxon>Acetobacterales</taxon>
        <taxon>Acetobacteraceae</taxon>
        <taxon>Acetobacter</taxon>
        <taxon>Acetobacter subgen. Acetobacter</taxon>
    </lineage>
</organism>
<proteinExistence type="inferred from homology"/>
<comment type="similarity">
    <text evidence="1">Belongs to the ner transcriptional regulatory family.</text>
</comment>